<sequence length="168" mass="19179">MGIKLVKLSNSMEIKLRDFLLESQDLPEVFKLIDNDFNKTVQEYENYSNGINLPKGFVPYTIFYAVDTNTNNIVGQMSVKHELNDYLKFRVGHIGCYVCPSQRKKGIGTKMLEQVIGFCKDINLDRILITCDESNIGSNKIILNNGGVLESKEIDSNGVEFNRYWLNI</sequence>
<dbReference type="CDD" id="cd04301">
    <property type="entry name" value="NAT_SF"/>
    <property type="match status" value="1"/>
</dbReference>
<name>A0ABR7K0L0_9FIRM</name>
<dbReference type="PROSITE" id="PS51186">
    <property type="entry name" value="GNAT"/>
    <property type="match status" value="1"/>
</dbReference>
<dbReference type="Pfam" id="PF00583">
    <property type="entry name" value="Acetyltransf_1"/>
    <property type="match status" value="1"/>
</dbReference>
<reference evidence="2 3" key="1">
    <citation type="submission" date="2020-08" db="EMBL/GenBank/DDBJ databases">
        <authorList>
            <person name="Liu C."/>
            <person name="Sun Q."/>
        </authorList>
    </citation>
    <scope>NUCLEOTIDE SEQUENCE [LARGE SCALE GENOMIC DNA]</scope>
    <source>
        <strain evidence="2 3">NSJ-45</strain>
    </source>
</reference>
<gene>
    <name evidence="2" type="ORF">H8891_02370</name>
</gene>
<evidence type="ECO:0000313" key="2">
    <source>
        <dbReference type="EMBL" id="MBC6002632.1"/>
    </source>
</evidence>
<keyword evidence="3" id="KW-1185">Reference proteome</keyword>
<dbReference type="SUPFAM" id="SSF55729">
    <property type="entry name" value="Acyl-CoA N-acyltransferases (Nat)"/>
    <property type="match status" value="1"/>
</dbReference>
<dbReference type="EMBL" id="JACRWD010000001">
    <property type="protein sequence ID" value="MBC6002632.1"/>
    <property type="molecule type" value="Genomic_DNA"/>
</dbReference>
<dbReference type="InterPro" id="IPR000182">
    <property type="entry name" value="GNAT_dom"/>
</dbReference>
<feature type="domain" description="N-acetyltransferase" evidence="1">
    <location>
        <begin position="14"/>
        <end position="168"/>
    </location>
</feature>
<dbReference type="PANTHER" id="PTHR39173">
    <property type="entry name" value="ACETYLTRANSFERASE"/>
    <property type="match status" value="1"/>
</dbReference>
<dbReference type="Gene3D" id="3.40.630.30">
    <property type="match status" value="1"/>
</dbReference>
<evidence type="ECO:0000259" key="1">
    <source>
        <dbReference type="PROSITE" id="PS51186"/>
    </source>
</evidence>
<evidence type="ECO:0000313" key="3">
    <source>
        <dbReference type="Proteomes" id="UP000611796"/>
    </source>
</evidence>
<accession>A0ABR7K0L0</accession>
<dbReference type="RefSeq" id="WP_187005029.1">
    <property type="nucleotide sequence ID" value="NZ_JACRWD010000001.1"/>
</dbReference>
<dbReference type="Proteomes" id="UP000611796">
    <property type="component" value="Unassembled WGS sequence"/>
</dbReference>
<dbReference type="InterPro" id="IPR016181">
    <property type="entry name" value="Acyl_CoA_acyltransferase"/>
</dbReference>
<dbReference type="PANTHER" id="PTHR39173:SF1">
    <property type="entry name" value="ACETYLTRANSFERASE"/>
    <property type="match status" value="1"/>
</dbReference>
<protein>
    <submittedName>
        <fullName evidence="2">GNAT family N-acetyltransferase</fullName>
    </submittedName>
</protein>
<proteinExistence type="predicted"/>
<organism evidence="2 3">
    <name type="scientific">Paeniclostridium hominis</name>
    <dbReference type="NCBI Taxonomy" id="2764329"/>
    <lineage>
        <taxon>Bacteria</taxon>
        <taxon>Bacillati</taxon>
        <taxon>Bacillota</taxon>
        <taxon>Clostridia</taxon>
        <taxon>Peptostreptococcales</taxon>
        <taxon>Peptostreptococcaceae</taxon>
        <taxon>Paeniclostridium</taxon>
    </lineage>
</organism>
<comment type="caution">
    <text evidence="2">The sequence shown here is derived from an EMBL/GenBank/DDBJ whole genome shotgun (WGS) entry which is preliminary data.</text>
</comment>